<accession>A0A926EIU1</accession>
<keyword evidence="1" id="KW-0812">Transmembrane</keyword>
<dbReference type="RefSeq" id="WP_249333975.1">
    <property type="nucleotide sequence ID" value="NZ_JACRSY010000039.1"/>
</dbReference>
<evidence type="ECO:0000313" key="2">
    <source>
        <dbReference type="EMBL" id="MBC8581179.1"/>
    </source>
</evidence>
<name>A0A926EIU1_9FIRM</name>
<dbReference type="Gene3D" id="1.50.10.20">
    <property type="match status" value="1"/>
</dbReference>
<gene>
    <name evidence="2" type="ORF">H8718_16800</name>
</gene>
<evidence type="ECO:0000313" key="3">
    <source>
        <dbReference type="Proteomes" id="UP000655830"/>
    </source>
</evidence>
<keyword evidence="3" id="KW-1185">Reference proteome</keyword>
<dbReference type="EMBL" id="JACRSY010000039">
    <property type="protein sequence ID" value="MBC8581179.1"/>
    <property type="molecule type" value="Genomic_DNA"/>
</dbReference>
<keyword evidence="1" id="KW-0472">Membrane</keyword>
<proteinExistence type="predicted"/>
<evidence type="ECO:0000256" key="1">
    <source>
        <dbReference type="SAM" id="Phobius"/>
    </source>
</evidence>
<dbReference type="AlphaFoldDB" id="A0A926EIU1"/>
<sequence length="373" mass="41422">MRGDNKIIAWVIVVILTLNVCLPIYATPVVTPSGQNLSSTTQTQLRSIESEVKDALDHTTSYILNKVKKSTVGSIGGEWAVLGLARRGVDVPKTYYEDYYKCVVEKIKQEEAKATRKWGLKVTETQRLAIALTAIGKDPMHVAGIDLIEYSWNKEKKMSDLPKAHQGLGDRQGLNELVFGLITIDLKQSTRPKDATISRNSIIEKILKDYRTKDGGFSLSKNGAKADMDMTAMTLQALAPYYNQKNYEYVTKAVDKALKLLSQKQSKSGGFISEYGLVLGEGIETSESTAQVIVALCSLGIDPQKDARFIKNGKSPIDALMEYYVSGGGFRHLRDGKIDQMATEQAYYALVAYERLLKGQTSLYDMTDIKVYK</sequence>
<protein>
    <submittedName>
        <fullName evidence="2">Terpene cyclase/mutase family protein</fullName>
    </submittedName>
</protein>
<reference evidence="2" key="1">
    <citation type="submission" date="2020-08" db="EMBL/GenBank/DDBJ databases">
        <title>Genome public.</title>
        <authorList>
            <person name="Liu C."/>
            <person name="Sun Q."/>
        </authorList>
    </citation>
    <scope>NUCLEOTIDE SEQUENCE</scope>
    <source>
        <strain evidence="2">NSJ-12</strain>
    </source>
</reference>
<dbReference type="InterPro" id="IPR008930">
    <property type="entry name" value="Terpenoid_cyclase/PrenylTrfase"/>
</dbReference>
<dbReference type="SUPFAM" id="SSF48239">
    <property type="entry name" value="Terpenoid cyclases/Protein prenyltransferases"/>
    <property type="match status" value="1"/>
</dbReference>
<dbReference type="Proteomes" id="UP000655830">
    <property type="component" value="Unassembled WGS sequence"/>
</dbReference>
<keyword evidence="1" id="KW-1133">Transmembrane helix</keyword>
<feature type="transmembrane region" description="Helical" evidence="1">
    <location>
        <begin position="7"/>
        <end position="26"/>
    </location>
</feature>
<comment type="caution">
    <text evidence="2">The sequence shown here is derived from an EMBL/GenBank/DDBJ whole genome shotgun (WGS) entry which is preliminary data.</text>
</comment>
<organism evidence="2 3">
    <name type="scientific">Zhenhengia yiwuensis</name>
    <dbReference type="NCBI Taxonomy" id="2763666"/>
    <lineage>
        <taxon>Bacteria</taxon>
        <taxon>Bacillati</taxon>
        <taxon>Bacillota</taxon>
        <taxon>Clostridia</taxon>
        <taxon>Lachnospirales</taxon>
        <taxon>Lachnospiraceae</taxon>
        <taxon>Zhenhengia</taxon>
    </lineage>
</organism>
<dbReference type="CDD" id="cd00688">
    <property type="entry name" value="ISOPREN_C2_like"/>
    <property type="match status" value="1"/>
</dbReference>